<evidence type="ECO:0000313" key="7">
    <source>
        <dbReference type="Proteomes" id="UP000681041"/>
    </source>
</evidence>
<dbReference type="KEGG" id="meme:HYG87_10380"/>
<keyword evidence="2" id="KW-0408">Iron</keyword>
<evidence type="ECO:0000259" key="5">
    <source>
        <dbReference type="PROSITE" id="PS51379"/>
    </source>
</evidence>
<dbReference type="GO" id="GO:0016491">
    <property type="term" value="F:oxidoreductase activity"/>
    <property type="evidence" value="ECO:0007669"/>
    <property type="project" value="UniProtKB-ARBA"/>
</dbReference>
<dbReference type="InterPro" id="IPR037171">
    <property type="entry name" value="NagB/RpiA_transferase-like"/>
</dbReference>
<dbReference type="PANTHER" id="PTHR47153">
    <property type="entry name" value="LACTATE UTILIZATION PROTEIN B"/>
    <property type="match status" value="1"/>
</dbReference>
<dbReference type="PROSITE" id="PS00198">
    <property type="entry name" value="4FE4S_FER_1"/>
    <property type="match status" value="2"/>
</dbReference>
<keyword evidence="3" id="KW-0677">Repeat</keyword>
<dbReference type="Gene3D" id="1.10.1060.10">
    <property type="entry name" value="Alpha-helical ferredoxin"/>
    <property type="match status" value="1"/>
</dbReference>
<dbReference type="SUPFAM" id="SSF46548">
    <property type="entry name" value="alpha-helical ferredoxin"/>
    <property type="match status" value="1"/>
</dbReference>
<dbReference type="PANTHER" id="PTHR47153:SF2">
    <property type="entry name" value="LACTATE UTILIZATION PROTEIN B"/>
    <property type="match status" value="1"/>
</dbReference>
<dbReference type="InterPro" id="IPR004452">
    <property type="entry name" value="LutB/LldF"/>
</dbReference>
<dbReference type="AlphaFoldDB" id="A0A8T8K8H6"/>
<keyword evidence="2" id="KW-0411">Iron-sulfur</keyword>
<dbReference type="Gene3D" id="3.40.50.10420">
    <property type="entry name" value="NagB/RpiA/CoA transferase-like"/>
    <property type="match status" value="1"/>
</dbReference>
<dbReference type="PROSITE" id="PS51379">
    <property type="entry name" value="4FE4S_FER_2"/>
    <property type="match status" value="1"/>
</dbReference>
<evidence type="ECO:0000256" key="2">
    <source>
        <dbReference type="ARBA" id="ARBA00022485"/>
    </source>
</evidence>
<keyword evidence="2" id="KW-0479">Metal-binding</keyword>
<dbReference type="GO" id="GO:0006089">
    <property type="term" value="P:lactate metabolic process"/>
    <property type="evidence" value="ECO:0007669"/>
    <property type="project" value="InterPro"/>
</dbReference>
<proteinExistence type="predicted"/>
<keyword evidence="7" id="KW-1185">Reference proteome</keyword>
<feature type="domain" description="4Fe-4S ferredoxin-type" evidence="5">
    <location>
        <begin position="285"/>
        <end position="317"/>
    </location>
</feature>
<dbReference type="GO" id="GO:0051539">
    <property type="term" value="F:4 iron, 4 sulfur cluster binding"/>
    <property type="evidence" value="ECO:0007669"/>
    <property type="project" value="UniProtKB-KW"/>
</dbReference>
<reference evidence="6" key="1">
    <citation type="submission" date="2020-07" db="EMBL/GenBank/DDBJ databases">
        <title>Methanobacterium. sp. MethCan genome.</title>
        <authorList>
            <person name="Postec A."/>
            <person name="Quemeneur M."/>
        </authorList>
    </citation>
    <scope>NUCLEOTIDE SEQUENCE</scope>
    <source>
        <strain evidence="6">MethCAN</strain>
    </source>
</reference>
<dbReference type="InterPro" id="IPR024185">
    <property type="entry name" value="FTHF_cligase-like_sf"/>
</dbReference>
<evidence type="ECO:0000256" key="3">
    <source>
        <dbReference type="ARBA" id="ARBA00022737"/>
    </source>
</evidence>
<dbReference type="Pfam" id="PF02589">
    <property type="entry name" value="LUD_dom"/>
    <property type="match status" value="1"/>
</dbReference>
<dbReference type="RefSeq" id="WP_211533089.1">
    <property type="nucleotide sequence ID" value="NZ_CP058560.1"/>
</dbReference>
<sequence>MKENELKTMRSSFKLMEERRIDLMQDPRIIKLQERVKNIRKESVKKIPAMVETARENFKNNGMEFLYAEDSHQALDLIYDLIKNEKIVAKSKSNTLNELGLSDYLKKKKIHLVETDLGDRIIQLKVDDNKPSHPIGPALHLKVDKIAEIISESLKVKVKADPRAIMELVRSNVLEELKSCKIGITGANSVAAEDGSLIMVHNEGNISLLSLMDTHIVVVGVDKLVETIEDAISVVKLETAYATGTALPSYINVISGPSKTADIEKKLLEDMYGARKVVVIMLDNGRQEALEECLWCIGCGSCIVSCPVYNVLGNEFGYRGYLGGRGVAMSRFLQDEETSISSGLYMCTLCGLCTLECPVKTPTNEIMEKIRKESKNTGFSPKEHLKIFKSIKKKGSPF</sequence>
<keyword evidence="1" id="KW-0813">Transport</keyword>
<dbReference type="Pfam" id="PF13183">
    <property type="entry name" value="Fer4_8"/>
    <property type="match status" value="1"/>
</dbReference>
<keyword evidence="2" id="KW-0004">4Fe-4S</keyword>
<dbReference type="InterPro" id="IPR003741">
    <property type="entry name" value="LUD_dom"/>
</dbReference>
<protein>
    <submittedName>
        <fullName evidence="6">Lactate utilization protein</fullName>
    </submittedName>
</protein>
<keyword evidence="4" id="KW-0249">Electron transport</keyword>
<organism evidence="6 7">
    <name type="scientific">Methanobacterium alkalithermotolerans</name>
    <dbReference type="NCBI Taxonomy" id="2731220"/>
    <lineage>
        <taxon>Archaea</taxon>
        <taxon>Methanobacteriati</taxon>
        <taxon>Methanobacteriota</taxon>
        <taxon>Methanomada group</taxon>
        <taxon>Methanobacteria</taxon>
        <taxon>Methanobacteriales</taxon>
        <taxon>Methanobacteriaceae</taxon>
        <taxon>Methanobacterium</taxon>
    </lineage>
</organism>
<dbReference type="SUPFAM" id="SSF100950">
    <property type="entry name" value="NagB/RpiA/CoA transferase-like"/>
    <property type="match status" value="1"/>
</dbReference>
<dbReference type="EMBL" id="CP058560">
    <property type="protein sequence ID" value="QUH24132.1"/>
    <property type="molecule type" value="Genomic_DNA"/>
</dbReference>
<dbReference type="GeneID" id="64821175"/>
<evidence type="ECO:0000256" key="1">
    <source>
        <dbReference type="ARBA" id="ARBA00022448"/>
    </source>
</evidence>
<accession>A0A8T8K8H6</accession>
<dbReference type="InterPro" id="IPR017900">
    <property type="entry name" value="4Fe4S_Fe_S_CS"/>
</dbReference>
<name>A0A8T8K8H6_9EURY</name>
<dbReference type="OrthoDB" id="23833at2157"/>
<dbReference type="InterPro" id="IPR009051">
    <property type="entry name" value="Helical_ferredxn"/>
</dbReference>
<dbReference type="Proteomes" id="UP000681041">
    <property type="component" value="Chromosome"/>
</dbReference>
<evidence type="ECO:0000313" key="6">
    <source>
        <dbReference type="EMBL" id="QUH24132.1"/>
    </source>
</evidence>
<evidence type="ECO:0000256" key="4">
    <source>
        <dbReference type="ARBA" id="ARBA00022982"/>
    </source>
</evidence>
<gene>
    <name evidence="6" type="ORF">HYG87_10380</name>
</gene>
<dbReference type="InterPro" id="IPR017896">
    <property type="entry name" value="4Fe4S_Fe-S-bd"/>
</dbReference>